<organism evidence="2 3">
    <name type="scientific">Saccharothrix longispora</name>
    <dbReference type="NCBI Taxonomy" id="33920"/>
    <lineage>
        <taxon>Bacteria</taxon>
        <taxon>Bacillati</taxon>
        <taxon>Actinomycetota</taxon>
        <taxon>Actinomycetes</taxon>
        <taxon>Pseudonocardiales</taxon>
        <taxon>Pseudonocardiaceae</taxon>
        <taxon>Saccharothrix</taxon>
    </lineage>
</organism>
<accession>A0ABU1PSQ4</accession>
<comment type="caution">
    <text evidence="2">The sequence shown here is derived from an EMBL/GenBank/DDBJ whole genome shotgun (WGS) entry which is preliminary data.</text>
</comment>
<dbReference type="EMBL" id="JAVDSG010000001">
    <property type="protein sequence ID" value="MDR6593675.1"/>
    <property type="molecule type" value="Genomic_DNA"/>
</dbReference>
<evidence type="ECO:0000313" key="3">
    <source>
        <dbReference type="Proteomes" id="UP001268819"/>
    </source>
</evidence>
<name>A0ABU1PSQ4_9PSEU</name>
<proteinExistence type="predicted"/>
<keyword evidence="3" id="KW-1185">Reference proteome</keyword>
<feature type="region of interest" description="Disordered" evidence="1">
    <location>
        <begin position="1"/>
        <end position="30"/>
    </location>
</feature>
<reference evidence="2 3" key="1">
    <citation type="submission" date="2023-07" db="EMBL/GenBank/DDBJ databases">
        <title>Sequencing the genomes of 1000 actinobacteria strains.</title>
        <authorList>
            <person name="Klenk H.-P."/>
        </authorList>
    </citation>
    <scope>NUCLEOTIDE SEQUENCE [LARGE SCALE GENOMIC DNA]</scope>
    <source>
        <strain evidence="2 3">DSM 43749</strain>
    </source>
</reference>
<protein>
    <submittedName>
        <fullName evidence="2">Uncharacterized protein</fullName>
    </submittedName>
</protein>
<evidence type="ECO:0000313" key="2">
    <source>
        <dbReference type="EMBL" id="MDR6593675.1"/>
    </source>
</evidence>
<evidence type="ECO:0000256" key="1">
    <source>
        <dbReference type="SAM" id="MobiDB-lite"/>
    </source>
</evidence>
<dbReference type="RefSeq" id="WP_310306587.1">
    <property type="nucleotide sequence ID" value="NZ_BAAAXB010000001.1"/>
</dbReference>
<sequence>MSTAPSSTRAATDLDSEADPNSGAGAALGTGPGTTPLIPLYRRPFTVVSDSVLVSEPVTGIDLVFNAFGKPSYSLNAVAPYQDPAGGLRASVVLDGRVRTLRRDTTSGYWVLGPPAAGGAWIGAVVLQLPDGRLWTVAQGASTTAFFRHDGDGFVKVHEEKVGLVDPVVIYPPAAGPRSPSLFGVDPHGNLVRYEHAGGDKWKRSGYDFGGKLKNRRYVVVPFDARSLEVGYCDGGDLVRVGVEGDKKHSTNKNRLPAPDAVAWGGFADCASNAGYLCITPKTWRLYQFAGGRWADLGITAYAVTTTVDGAGLLRAYVKSDDLSLLRQTGWNADGPVWSAGADGTPVAVPLDKSHGALFPDPLHQGAPVFFALEPNRFLVLLGQDPDTGQWRRETVRLADTYSAQTRRWRTRVTVRDAAGTPVADHPVRVRTTSTAEVIVGSRTARLGPRRDEVLTARTDRFGALTASTRAHSLTPPAILVTGDGMPEGAQIHPEQGIRDYLSGLAPLADRGLLTAEALRAAKVDGTPLVPSTTWSASLTPQLAVAHLRDLMALGNPSMPRPTSSWVLETGAGGEVSLRRVDTVPEGFLGDLGRRFGDVVSGLLAGVTDVARLTLNAADGTVSLGLRIAGKVVDLGRFAVVTASDAVDLFLSAMRALGALTARVVDWLVHRFPFADIWATAHAVEGVLDRTPTEVVAQLQRVRAVALQRMTDFARTDLAGQFDRLIGKVRGSTVGDVKGSGHDPVPPVVGSGGERVGAVTDTLDLRTSVPAHFLFDRVQGAEGELGARLLAEVPAGTGDLRKAVDSAIAVVTGQLSRFHDAGRAFADAVAGELDGTGGSLEQVTLTALLTALRELALTLVEIAKALIDALIDVLVKLGGIAAGLLAAKVDVAPVRDVVTWIADEAGVPVEQRGPVTLKTLVGLLVAFPAVVARHALGGTPDRSLPDRPGATASPVTGKALDVATTVVATALEFGSDLLPPPTTPVDKAVTSTISALLLGNTALSLGLASPFTASPPDAPGDAPTDAPDDTAAGLAIAKWSVEGLSWLVDALTMYASGKRGNVLLVAKLEDVYGVWLDTAAGLGSLALGVAECAARPSASCARWGNSAVAPVPVVLAFLRSPLFWEEMLAVKVGVSYAAGVATVVTRVLVDD</sequence>
<feature type="compositionally biased region" description="Polar residues" evidence="1">
    <location>
        <begin position="1"/>
        <end position="10"/>
    </location>
</feature>
<gene>
    <name evidence="2" type="ORF">J2S66_002059</name>
</gene>
<dbReference type="Proteomes" id="UP001268819">
    <property type="component" value="Unassembled WGS sequence"/>
</dbReference>